<evidence type="ECO:0000313" key="2">
    <source>
        <dbReference type="Proteomes" id="UP001151760"/>
    </source>
</evidence>
<accession>A0ABQ4ZM13</accession>
<name>A0ABQ4ZM13_9ASTR</name>
<gene>
    <name evidence="1" type="ORF">Tco_0773881</name>
</gene>
<reference evidence="1" key="2">
    <citation type="submission" date="2022-01" db="EMBL/GenBank/DDBJ databases">
        <authorList>
            <person name="Yamashiro T."/>
            <person name="Shiraishi A."/>
            <person name="Satake H."/>
            <person name="Nakayama K."/>
        </authorList>
    </citation>
    <scope>NUCLEOTIDE SEQUENCE</scope>
</reference>
<reference evidence="1" key="1">
    <citation type="journal article" date="2022" name="Int. J. Mol. Sci.">
        <title>Draft Genome of Tanacetum Coccineum: Genomic Comparison of Closely Related Tanacetum-Family Plants.</title>
        <authorList>
            <person name="Yamashiro T."/>
            <person name="Shiraishi A."/>
            <person name="Nakayama K."/>
            <person name="Satake H."/>
        </authorList>
    </citation>
    <scope>NUCLEOTIDE SEQUENCE</scope>
</reference>
<evidence type="ECO:0000313" key="1">
    <source>
        <dbReference type="EMBL" id="GJS91245.1"/>
    </source>
</evidence>
<sequence length="70" mass="8620">MDYAVANEDCAWIFSFMELRPLGWNMEEIQVSWAHLEKKRTRLELYTKVDEENAHSVWRRRQEFRDDVRS</sequence>
<dbReference type="Proteomes" id="UP001151760">
    <property type="component" value="Unassembled WGS sequence"/>
</dbReference>
<proteinExistence type="predicted"/>
<keyword evidence="2" id="KW-1185">Reference proteome</keyword>
<organism evidence="1 2">
    <name type="scientific">Tanacetum coccineum</name>
    <dbReference type="NCBI Taxonomy" id="301880"/>
    <lineage>
        <taxon>Eukaryota</taxon>
        <taxon>Viridiplantae</taxon>
        <taxon>Streptophyta</taxon>
        <taxon>Embryophyta</taxon>
        <taxon>Tracheophyta</taxon>
        <taxon>Spermatophyta</taxon>
        <taxon>Magnoliopsida</taxon>
        <taxon>eudicotyledons</taxon>
        <taxon>Gunneridae</taxon>
        <taxon>Pentapetalae</taxon>
        <taxon>asterids</taxon>
        <taxon>campanulids</taxon>
        <taxon>Asterales</taxon>
        <taxon>Asteraceae</taxon>
        <taxon>Asteroideae</taxon>
        <taxon>Anthemideae</taxon>
        <taxon>Anthemidinae</taxon>
        <taxon>Tanacetum</taxon>
    </lineage>
</organism>
<protein>
    <submittedName>
        <fullName evidence="1">Uncharacterized protein</fullName>
    </submittedName>
</protein>
<dbReference type="EMBL" id="BQNB010011490">
    <property type="protein sequence ID" value="GJS91245.1"/>
    <property type="molecule type" value="Genomic_DNA"/>
</dbReference>
<comment type="caution">
    <text evidence="1">The sequence shown here is derived from an EMBL/GenBank/DDBJ whole genome shotgun (WGS) entry which is preliminary data.</text>
</comment>